<dbReference type="Pfam" id="PF00619">
    <property type="entry name" value="CARD"/>
    <property type="match status" value="1"/>
</dbReference>
<dbReference type="Ensembl" id="ENSDCDT00010020094.1">
    <property type="protein sequence ID" value="ENSDCDP00010018998.1"/>
    <property type="gene ID" value="ENSDCDG00010008614.1"/>
</dbReference>
<reference evidence="4" key="3">
    <citation type="submission" date="2025-09" db="UniProtKB">
        <authorList>
            <consortium name="Ensembl"/>
        </authorList>
    </citation>
    <scope>IDENTIFICATION</scope>
</reference>
<evidence type="ECO:0000313" key="5">
    <source>
        <dbReference type="Proteomes" id="UP000694580"/>
    </source>
</evidence>
<dbReference type="Gene3D" id="1.10.510.10">
    <property type="entry name" value="Transferase(Phosphotransferase) domain 1"/>
    <property type="match status" value="1"/>
</dbReference>
<feature type="domain" description="Protein kinase" evidence="2">
    <location>
        <begin position="1"/>
        <end position="262"/>
    </location>
</feature>
<dbReference type="AlphaFoldDB" id="A0AAY4BDI7"/>
<feature type="compositionally biased region" description="Low complexity" evidence="1">
    <location>
        <begin position="385"/>
        <end position="398"/>
    </location>
</feature>
<protein>
    <submittedName>
        <fullName evidence="4">Uncharacterized protein</fullName>
    </submittedName>
</protein>
<evidence type="ECO:0000259" key="2">
    <source>
        <dbReference type="PROSITE" id="PS50011"/>
    </source>
</evidence>
<dbReference type="PANTHER" id="PTHR44329">
    <property type="entry name" value="SERINE/THREONINE-PROTEIN KINASE TNNI3K-RELATED"/>
    <property type="match status" value="1"/>
</dbReference>
<dbReference type="GO" id="GO:0004706">
    <property type="term" value="F:JUN kinase kinase kinase activity"/>
    <property type="evidence" value="ECO:0007669"/>
    <property type="project" value="TreeGrafter"/>
</dbReference>
<feature type="region of interest" description="Disordered" evidence="1">
    <location>
        <begin position="385"/>
        <end position="409"/>
    </location>
</feature>
<dbReference type="InterPro" id="IPR000719">
    <property type="entry name" value="Prot_kinase_dom"/>
</dbReference>
<feature type="compositionally biased region" description="Pro residues" evidence="1">
    <location>
        <begin position="399"/>
        <end position="409"/>
    </location>
</feature>
<dbReference type="InterPro" id="IPR051681">
    <property type="entry name" value="Ser/Thr_Kinases-Pseudokinases"/>
</dbReference>
<name>A0AAY4BDI7_9TELE</name>
<accession>A0AAY4BDI7</accession>
<dbReference type="SUPFAM" id="SSF47986">
    <property type="entry name" value="DEATH domain"/>
    <property type="match status" value="1"/>
</dbReference>
<dbReference type="GO" id="GO:0005524">
    <property type="term" value="F:ATP binding"/>
    <property type="evidence" value="ECO:0007669"/>
    <property type="project" value="InterPro"/>
</dbReference>
<dbReference type="PROSITE" id="PS50011">
    <property type="entry name" value="PROTEIN_KINASE_DOM"/>
    <property type="match status" value="1"/>
</dbReference>
<dbReference type="PANTHER" id="PTHR44329:SF143">
    <property type="entry name" value="RECEPTOR INTERACTING SERINE_THREONINE KINASE 2"/>
    <property type="match status" value="1"/>
</dbReference>
<dbReference type="InterPro" id="IPR011009">
    <property type="entry name" value="Kinase-like_dom_sf"/>
</dbReference>
<evidence type="ECO:0000256" key="1">
    <source>
        <dbReference type="SAM" id="MobiDB-lite"/>
    </source>
</evidence>
<dbReference type="GeneTree" id="ENSGT00940000156113"/>
<dbReference type="PROSITE" id="PS50209">
    <property type="entry name" value="CARD"/>
    <property type="match status" value="1"/>
</dbReference>
<dbReference type="SUPFAM" id="SSF56112">
    <property type="entry name" value="Protein kinase-like (PK-like)"/>
    <property type="match status" value="1"/>
</dbReference>
<organism evidence="4 5">
    <name type="scientific">Denticeps clupeoides</name>
    <name type="common">denticle herring</name>
    <dbReference type="NCBI Taxonomy" id="299321"/>
    <lineage>
        <taxon>Eukaryota</taxon>
        <taxon>Metazoa</taxon>
        <taxon>Chordata</taxon>
        <taxon>Craniata</taxon>
        <taxon>Vertebrata</taxon>
        <taxon>Euteleostomi</taxon>
        <taxon>Actinopterygii</taxon>
        <taxon>Neopterygii</taxon>
        <taxon>Teleostei</taxon>
        <taxon>Clupei</taxon>
        <taxon>Clupeiformes</taxon>
        <taxon>Denticipitoidei</taxon>
        <taxon>Denticipitidae</taxon>
        <taxon>Denticeps</taxon>
    </lineage>
</organism>
<sequence>MSAGTLREEDVEKVEVVWTQAGSCLRARLRTTGRPVAIRLVTCRSVAQRVLVPVHSDRVLVPLGVLQTRFFMGLVCDWMPEGSLHTLLYETLIYPEVPLCLRLRILSDVAEGLSHLHDIPVSHQALKATNVVLDHQYRAKLCDWGVSGVPDCGSPSSEDVVYVSPEVLTGSVPSVEADMYSFGVLFHETLNEQRHHHGITQMKELVLYTKECKRLGEECHILPKDTPQGHTFNQLVTECWNSDPQCRTSAKEFVLELKKALMTFDPVAPHKAALQLKERKERALLSCKYSLSYEQTIDLNNMEGCGAFKNLKKMMIKTLPVNVPKSTQQSSSNNLSSHPVLHCRSHRIRCCLDRATPPTGLSAFPSVPVHRGNSALQPCSPVWPRSTCSSPSSPKHGSPSPPSAYPFPPQRRSSCCRLLQEKRGAVIQAMTEGRLNHILDVLRSRQALTRESYELIQAGLTLDARTRALLDTCECLGEKASALVVSTLRQVGHAHLL</sequence>
<dbReference type="InterPro" id="IPR011029">
    <property type="entry name" value="DEATH-like_dom_sf"/>
</dbReference>
<dbReference type="InterPro" id="IPR001315">
    <property type="entry name" value="CARD"/>
</dbReference>
<proteinExistence type="predicted"/>
<reference evidence="4" key="2">
    <citation type="submission" date="2025-08" db="UniProtKB">
        <authorList>
            <consortium name="Ensembl"/>
        </authorList>
    </citation>
    <scope>IDENTIFICATION</scope>
</reference>
<keyword evidence="5" id="KW-1185">Reference proteome</keyword>
<reference evidence="4 5" key="1">
    <citation type="submission" date="2020-06" db="EMBL/GenBank/DDBJ databases">
        <authorList>
            <consortium name="Wellcome Sanger Institute Data Sharing"/>
        </authorList>
    </citation>
    <scope>NUCLEOTIDE SEQUENCE [LARGE SCALE GENOMIC DNA]</scope>
</reference>
<dbReference type="Gene3D" id="1.10.533.10">
    <property type="entry name" value="Death Domain, Fas"/>
    <property type="match status" value="1"/>
</dbReference>
<evidence type="ECO:0000313" key="4">
    <source>
        <dbReference type="Ensembl" id="ENSDCDP00010018998.1"/>
    </source>
</evidence>
<dbReference type="Pfam" id="PF00069">
    <property type="entry name" value="Pkinase"/>
    <property type="match status" value="1"/>
</dbReference>
<dbReference type="Proteomes" id="UP000694580">
    <property type="component" value="Chromosome 16"/>
</dbReference>
<feature type="domain" description="CARD" evidence="3">
    <location>
        <begin position="411"/>
        <end position="497"/>
    </location>
</feature>
<gene>
    <name evidence="4" type="primary">ADGRG1</name>
</gene>
<dbReference type="GO" id="GO:0042981">
    <property type="term" value="P:regulation of apoptotic process"/>
    <property type="evidence" value="ECO:0007669"/>
    <property type="project" value="InterPro"/>
</dbReference>
<evidence type="ECO:0000259" key="3">
    <source>
        <dbReference type="PROSITE" id="PS50209"/>
    </source>
</evidence>